<feature type="compositionally biased region" description="Polar residues" evidence="3">
    <location>
        <begin position="146"/>
        <end position="158"/>
    </location>
</feature>
<keyword evidence="5" id="KW-1185">Reference proteome</keyword>
<feature type="coiled-coil region" evidence="2">
    <location>
        <begin position="203"/>
        <end position="282"/>
    </location>
</feature>
<reference evidence="4 5" key="1">
    <citation type="submission" date="2019-05" db="EMBL/GenBank/DDBJ databases">
        <title>Mikania micrantha, genome provides insights into the molecular mechanism of rapid growth.</title>
        <authorList>
            <person name="Liu B."/>
        </authorList>
    </citation>
    <scope>NUCLEOTIDE SEQUENCE [LARGE SCALE GENOMIC DNA]</scope>
    <source>
        <strain evidence="4">NLD-2019</strain>
        <tissue evidence="4">Leaf</tissue>
    </source>
</reference>
<feature type="coiled-coil region" evidence="2">
    <location>
        <begin position="675"/>
        <end position="702"/>
    </location>
</feature>
<evidence type="ECO:0000256" key="1">
    <source>
        <dbReference type="ARBA" id="ARBA00023054"/>
    </source>
</evidence>
<protein>
    <recommendedName>
        <fullName evidence="6">Protein CHUP1, chloroplastic</fullName>
    </recommendedName>
</protein>
<evidence type="ECO:0000313" key="5">
    <source>
        <dbReference type="Proteomes" id="UP000326396"/>
    </source>
</evidence>
<dbReference type="PANTHER" id="PTHR31342">
    <property type="entry name" value="PROTEIN CHUP1, CHLOROPLASTIC"/>
    <property type="match status" value="1"/>
</dbReference>
<accession>A0A5N6M8L6</accession>
<feature type="compositionally biased region" description="Polar residues" evidence="3">
    <location>
        <begin position="525"/>
        <end position="538"/>
    </location>
</feature>
<evidence type="ECO:0000313" key="4">
    <source>
        <dbReference type="EMBL" id="KAD3336772.1"/>
    </source>
</evidence>
<name>A0A5N6M8L6_9ASTR</name>
<feature type="compositionally biased region" description="Pro residues" evidence="3">
    <location>
        <begin position="539"/>
        <end position="551"/>
    </location>
</feature>
<dbReference type="PANTHER" id="PTHR31342:SF41">
    <property type="entry name" value="OS08G0129600 PROTEIN"/>
    <property type="match status" value="1"/>
</dbReference>
<dbReference type="Proteomes" id="UP000326396">
    <property type="component" value="Linkage Group LG6"/>
</dbReference>
<feature type="region of interest" description="Disordered" evidence="3">
    <location>
        <begin position="515"/>
        <end position="559"/>
    </location>
</feature>
<dbReference type="OrthoDB" id="754037at2759"/>
<feature type="region of interest" description="Disordered" evidence="3">
    <location>
        <begin position="126"/>
        <end position="158"/>
    </location>
</feature>
<proteinExistence type="predicted"/>
<dbReference type="GO" id="GO:0072699">
    <property type="term" value="P:protein localization to cortical microtubule cytoskeleton"/>
    <property type="evidence" value="ECO:0007669"/>
    <property type="project" value="TreeGrafter"/>
</dbReference>
<comment type="caution">
    <text evidence="4">The sequence shown here is derived from an EMBL/GenBank/DDBJ whole genome shotgun (WGS) entry which is preliminary data.</text>
</comment>
<gene>
    <name evidence="4" type="ORF">E3N88_32291</name>
</gene>
<dbReference type="InterPro" id="IPR040265">
    <property type="entry name" value="CHUP1/IPGA1-like"/>
</dbReference>
<dbReference type="GO" id="GO:0055028">
    <property type="term" value="C:cortical microtubule"/>
    <property type="evidence" value="ECO:0007669"/>
    <property type="project" value="TreeGrafter"/>
</dbReference>
<evidence type="ECO:0008006" key="6">
    <source>
        <dbReference type="Google" id="ProtNLM"/>
    </source>
</evidence>
<keyword evidence="1 2" id="KW-0175">Coiled coil</keyword>
<dbReference type="AlphaFoldDB" id="A0A5N6M8L6"/>
<sequence length="831" mass="94328">MMCWPSGWASIQPKKSWAEWGFNRLCNGLSEPVSIKQRSQFLIFSRIKIQDDLHLVHYRSTAVPPNQIDLAIAIFALLPICAVAVVHSCLSTSRRPSPLQLKSRHLVEFEPRSIWGSNIVKGLSADKKNRSQQVGKKSQPPPPPLTNVSNTNSKNPFASNRAKRSLIGDLSCSVTAAQVYPQGVHHHCDQNQRLYKSSSSSGSRDLFAELDQLRSLLQESKDREAKLQAELCDFKKKNLLALELERTVELKSSEIDALKNKIDLLESENTSLSEQLNSQQLQENIKKGVVNSVEVDVLKLRRLNAELHLQKRNLCCRISSMESELAALAKDSENEVVKKIKAEASMLRQTNEDLCKQVEDLQLSRLNEVEELVYLRWVNSCLKNELQNSAFVTSEMTSSPASVEWNDESSEHGSIQKKLSMIKKMKKWPVLDEESNASEPIKYELNLGWSEGRRHSISGANCCQEDLVVNKRRQSDGFICSLEMEGVNDLNVIQGSQLREATKLKTLLDVEKRALRVPNPPPRPSSFTCKEQSEVTSQAPPPPPPPPPPPRFNGRNNGGGIVQRAPEVVEFYHSLMKRDSRKDSLNDGICDALDVNNVRNSMIGEIENRSSHLLAIKEDVETQGEFVNSLIREVNNAVYPDIEDVVAFVNWLDDELCFLVDERAVLKHFDWPEKKADTLREAAFAYRDLKKLEHEISNYKDNFHIPCDLALKKMVSLSEKMERIVYNLLRTREPLMRNCKEFHIPADWMLDSGILHKIKLGSVKLAKKYLIRVATELQTKGMLEKDSSMDYMLLQGVRFAFRIHQFAGGFDVDTMHAFEELRNLALVLNKK</sequence>
<dbReference type="EMBL" id="SZYD01000016">
    <property type="protein sequence ID" value="KAD3336772.1"/>
    <property type="molecule type" value="Genomic_DNA"/>
</dbReference>
<organism evidence="4 5">
    <name type="scientific">Mikania micrantha</name>
    <name type="common">bitter vine</name>
    <dbReference type="NCBI Taxonomy" id="192012"/>
    <lineage>
        <taxon>Eukaryota</taxon>
        <taxon>Viridiplantae</taxon>
        <taxon>Streptophyta</taxon>
        <taxon>Embryophyta</taxon>
        <taxon>Tracheophyta</taxon>
        <taxon>Spermatophyta</taxon>
        <taxon>Magnoliopsida</taxon>
        <taxon>eudicotyledons</taxon>
        <taxon>Gunneridae</taxon>
        <taxon>Pentapetalae</taxon>
        <taxon>asterids</taxon>
        <taxon>campanulids</taxon>
        <taxon>Asterales</taxon>
        <taxon>Asteraceae</taxon>
        <taxon>Asteroideae</taxon>
        <taxon>Heliantheae alliance</taxon>
        <taxon>Eupatorieae</taxon>
        <taxon>Mikania</taxon>
    </lineage>
</organism>
<dbReference type="SUPFAM" id="SSF101447">
    <property type="entry name" value="Formin homology 2 domain (FH2 domain)"/>
    <property type="match status" value="1"/>
</dbReference>
<evidence type="ECO:0000256" key="2">
    <source>
        <dbReference type="SAM" id="Coils"/>
    </source>
</evidence>
<evidence type="ECO:0000256" key="3">
    <source>
        <dbReference type="SAM" id="MobiDB-lite"/>
    </source>
</evidence>